<proteinExistence type="inferred from homology"/>
<dbReference type="Pfam" id="PF03840">
    <property type="entry name" value="SecG"/>
    <property type="match status" value="1"/>
</dbReference>
<protein>
    <recommendedName>
        <fullName evidence="10">Protein-export membrane protein SecG</fullName>
    </recommendedName>
</protein>
<comment type="function">
    <text evidence="10">Involved in protein export. Participates in an early event of protein translocation.</text>
</comment>
<evidence type="ECO:0000313" key="11">
    <source>
        <dbReference type="EMBL" id="SHE37768.1"/>
    </source>
</evidence>
<dbReference type="Proteomes" id="UP000184404">
    <property type="component" value="Unassembled WGS sequence"/>
</dbReference>
<evidence type="ECO:0000256" key="10">
    <source>
        <dbReference type="RuleBase" id="RU365087"/>
    </source>
</evidence>
<organism evidence="11 12">
    <name type="scientific">Schwartzia succinivorans DSM 10502</name>
    <dbReference type="NCBI Taxonomy" id="1123243"/>
    <lineage>
        <taxon>Bacteria</taxon>
        <taxon>Bacillati</taxon>
        <taxon>Bacillota</taxon>
        <taxon>Negativicutes</taxon>
        <taxon>Selenomonadales</taxon>
        <taxon>Selenomonadaceae</taxon>
        <taxon>Schwartzia</taxon>
    </lineage>
</organism>
<dbReference type="GO" id="GO:0015450">
    <property type="term" value="F:protein-transporting ATPase activity"/>
    <property type="evidence" value="ECO:0007669"/>
    <property type="project" value="UniProtKB-UniRule"/>
</dbReference>
<evidence type="ECO:0000313" key="12">
    <source>
        <dbReference type="Proteomes" id="UP000184404"/>
    </source>
</evidence>
<dbReference type="InterPro" id="IPR004692">
    <property type="entry name" value="SecG"/>
</dbReference>
<evidence type="ECO:0000256" key="6">
    <source>
        <dbReference type="ARBA" id="ARBA00022927"/>
    </source>
</evidence>
<evidence type="ECO:0000256" key="9">
    <source>
        <dbReference type="ARBA" id="ARBA00023136"/>
    </source>
</evidence>
<dbReference type="GO" id="GO:0043952">
    <property type="term" value="P:protein transport by the Sec complex"/>
    <property type="evidence" value="ECO:0007669"/>
    <property type="project" value="TreeGrafter"/>
</dbReference>
<dbReference type="NCBIfam" id="TIGR00810">
    <property type="entry name" value="secG"/>
    <property type="match status" value="1"/>
</dbReference>
<feature type="transmembrane region" description="Helical" evidence="10">
    <location>
        <begin position="51"/>
        <end position="71"/>
    </location>
</feature>
<comment type="caution">
    <text evidence="10">Lacks conserved residue(s) required for the propagation of feature annotation.</text>
</comment>
<sequence length="75" mass="7588">MLTVLMVLDALVAIVLIAAVLGQEPKSAGMGGLDGGGDTVFSGKARGIDALLARITVVFAVLFAAITLVIAKMTM</sequence>
<keyword evidence="8 10" id="KW-0811">Translocation</keyword>
<dbReference type="PANTHER" id="PTHR34182">
    <property type="entry name" value="PROTEIN-EXPORT MEMBRANE PROTEIN SECG"/>
    <property type="match status" value="1"/>
</dbReference>
<dbReference type="GO" id="GO:0005886">
    <property type="term" value="C:plasma membrane"/>
    <property type="evidence" value="ECO:0007669"/>
    <property type="project" value="UniProtKB-SubCell"/>
</dbReference>
<name>A0A1M4SZW5_9FIRM</name>
<comment type="subcellular location">
    <subcellularLocation>
        <location evidence="1 10">Cell membrane</location>
        <topology evidence="1 10">Multi-pass membrane protein</topology>
    </subcellularLocation>
</comment>
<gene>
    <name evidence="11" type="ORF">SAMN02745190_00314</name>
</gene>
<evidence type="ECO:0000256" key="2">
    <source>
        <dbReference type="ARBA" id="ARBA00008445"/>
    </source>
</evidence>
<dbReference type="STRING" id="1123243.SAMN02745190_00314"/>
<keyword evidence="12" id="KW-1185">Reference proteome</keyword>
<keyword evidence="5 10" id="KW-0812">Transmembrane</keyword>
<keyword evidence="9 10" id="KW-0472">Membrane</keyword>
<evidence type="ECO:0000256" key="4">
    <source>
        <dbReference type="ARBA" id="ARBA00022475"/>
    </source>
</evidence>
<keyword evidence="4 10" id="KW-1003">Cell membrane</keyword>
<keyword evidence="7 10" id="KW-1133">Transmembrane helix</keyword>
<keyword evidence="6 10" id="KW-0653">Protein transport</keyword>
<dbReference type="PANTHER" id="PTHR34182:SF1">
    <property type="entry name" value="PROTEIN-EXPORT MEMBRANE PROTEIN SECG"/>
    <property type="match status" value="1"/>
</dbReference>
<evidence type="ECO:0000256" key="7">
    <source>
        <dbReference type="ARBA" id="ARBA00022989"/>
    </source>
</evidence>
<dbReference type="EMBL" id="FQUG01000002">
    <property type="protein sequence ID" value="SHE37768.1"/>
    <property type="molecule type" value="Genomic_DNA"/>
</dbReference>
<reference evidence="11 12" key="1">
    <citation type="submission" date="2016-11" db="EMBL/GenBank/DDBJ databases">
        <authorList>
            <person name="Jaros S."/>
            <person name="Januszkiewicz K."/>
            <person name="Wedrychowicz H."/>
        </authorList>
    </citation>
    <scope>NUCLEOTIDE SEQUENCE [LARGE SCALE GENOMIC DNA]</scope>
    <source>
        <strain evidence="11 12">DSM 10502</strain>
    </source>
</reference>
<evidence type="ECO:0000256" key="5">
    <source>
        <dbReference type="ARBA" id="ARBA00022692"/>
    </source>
</evidence>
<dbReference type="GO" id="GO:0065002">
    <property type="term" value="P:intracellular protein transmembrane transport"/>
    <property type="evidence" value="ECO:0007669"/>
    <property type="project" value="TreeGrafter"/>
</dbReference>
<accession>A0A1M4SZW5</accession>
<evidence type="ECO:0000256" key="3">
    <source>
        <dbReference type="ARBA" id="ARBA00022448"/>
    </source>
</evidence>
<dbReference type="AlphaFoldDB" id="A0A1M4SZW5"/>
<evidence type="ECO:0000256" key="8">
    <source>
        <dbReference type="ARBA" id="ARBA00023010"/>
    </source>
</evidence>
<dbReference type="PRINTS" id="PR01651">
    <property type="entry name" value="SECGEXPORT"/>
</dbReference>
<evidence type="ECO:0000256" key="1">
    <source>
        <dbReference type="ARBA" id="ARBA00004651"/>
    </source>
</evidence>
<keyword evidence="3 10" id="KW-0813">Transport</keyword>
<dbReference type="GO" id="GO:0009306">
    <property type="term" value="P:protein secretion"/>
    <property type="evidence" value="ECO:0007669"/>
    <property type="project" value="UniProtKB-UniRule"/>
</dbReference>
<comment type="similarity">
    <text evidence="2 10">Belongs to the SecG family.</text>
</comment>